<feature type="domain" description="ABC transporter" evidence="6">
    <location>
        <begin position="5"/>
        <end position="245"/>
    </location>
</feature>
<keyword evidence="4 7" id="KW-0067">ATP-binding</keyword>
<dbReference type="AlphaFoldDB" id="A0A212T5P2"/>
<keyword evidence="3" id="KW-0547">Nucleotide-binding</keyword>
<dbReference type="InterPro" id="IPR003439">
    <property type="entry name" value="ABC_transporter-like_ATP-bd"/>
</dbReference>
<dbReference type="EMBL" id="FYEZ01000001">
    <property type="protein sequence ID" value="SNC61329.1"/>
    <property type="molecule type" value="Genomic_DNA"/>
</dbReference>
<evidence type="ECO:0000313" key="8">
    <source>
        <dbReference type="Proteomes" id="UP000198122"/>
    </source>
</evidence>
<evidence type="ECO:0000256" key="5">
    <source>
        <dbReference type="SAM" id="MobiDB-lite"/>
    </source>
</evidence>
<dbReference type="RefSeq" id="WP_088817467.1">
    <property type="nucleotide sequence ID" value="NZ_FYEZ01000001.1"/>
</dbReference>
<dbReference type="GO" id="GO:0042626">
    <property type="term" value="F:ATPase-coupled transmembrane transporter activity"/>
    <property type="evidence" value="ECO:0007669"/>
    <property type="project" value="TreeGrafter"/>
</dbReference>
<dbReference type="GO" id="GO:0016887">
    <property type="term" value="F:ATP hydrolysis activity"/>
    <property type="evidence" value="ECO:0007669"/>
    <property type="project" value="InterPro"/>
</dbReference>
<dbReference type="InterPro" id="IPR015856">
    <property type="entry name" value="ABC_transpr_CbiO/EcfA_su"/>
</dbReference>
<comment type="similarity">
    <text evidence="1">Belongs to the ABC transporter superfamily.</text>
</comment>
<dbReference type="CDD" id="cd03225">
    <property type="entry name" value="ABC_cobalt_CbiO_domain1"/>
    <property type="match status" value="1"/>
</dbReference>
<evidence type="ECO:0000313" key="7">
    <source>
        <dbReference type="EMBL" id="SNC61329.1"/>
    </source>
</evidence>
<name>A0A212T5P2_9MICO</name>
<protein>
    <submittedName>
        <fullName evidence="7">Energy-coupling factor transport system ATP-binding protein</fullName>
    </submittedName>
</protein>
<dbReference type="InterPro" id="IPR017871">
    <property type="entry name" value="ABC_transporter-like_CS"/>
</dbReference>
<evidence type="ECO:0000256" key="1">
    <source>
        <dbReference type="ARBA" id="ARBA00005417"/>
    </source>
</evidence>
<reference evidence="7 8" key="1">
    <citation type="submission" date="2017-06" db="EMBL/GenBank/DDBJ databases">
        <authorList>
            <person name="Kim H.J."/>
            <person name="Triplett B.A."/>
        </authorList>
    </citation>
    <scope>NUCLEOTIDE SEQUENCE [LARGE SCALE GENOMIC DNA]</scope>
    <source>
        <strain evidence="7 8">DSM 22179</strain>
    </source>
</reference>
<sequence>MTDAIVLSGVSFRHADSPRPVLDGIDLTVHEGDLALVAGRTGAGKSTLLGLLNGLTPHFSGGTLAGDVRVHGRSTRTHAPRDMADLVGYVGQDPLAGFVTDTVEDEVAYGMEQLGIGAEAMRKRVEETLDVMGIADLRRRVLAELSGGQQQRVAIASVLAAQPRVLVLDEPTSALDPTSAQDVLSAVTTLVHEVGLTVVLAEHRLERVMHAADQMIWVPGDGSVVSGDPRDVLARAEIHPPLSRLARAVGWGSVPLSVREARRRIADEGGPERLLAPTDRGPLDGSVAPAGARATDVASSSRALEAEPPTRPSRRTQALGRRTAPGIRLALAARGIRVEHGDLLAVADVDLDLAAGEVVALMGRNGSGKSSLLWALQGTGKRTAGRVRTGDGSDPSDLSPAEARRHVTLVPQEASSLLWLESVDAELAQADQESGAAPGSGWQVLERLGVPLPGDAHPRDLSEGQRLALVLAIQLTAAPDVVLLDEPTRGLDYAAKDHLGTMLNTLAADGATVVVATHDVEFAAGATTRMLLMADGDLVADGPTAQVATSSPTFAPQVSKVFAPHHVLTTEQLRPAQGTA</sequence>
<evidence type="ECO:0000256" key="4">
    <source>
        <dbReference type="ARBA" id="ARBA00022840"/>
    </source>
</evidence>
<dbReference type="InterPro" id="IPR027417">
    <property type="entry name" value="P-loop_NTPase"/>
</dbReference>
<evidence type="ECO:0000259" key="6">
    <source>
        <dbReference type="PROSITE" id="PS50893"/>
    </source>
</evidence>
<dbReference type="Pfam" id="PF00005">
    <property type="entry name" value="ABC_tran"/>
    <property type="match status" value="2"/>
</dbReference>
<organism evidence="7 8">
    <name type="scientific">Kytococcus aerolatus</name>
    <dbReference type="NCBI Taxonomy" id="592308"/>
    <lineage>
        <taxon>Bacteria</taxon>
        <taxon>Bacillati</taxon>
        <taxon>Actinomycetota</taxon>
        <taxon>Actinomycetes</taxon>
        <taxon>Micrococcales</taxon>
        <taxon>Kytococcaceae</taxon>
        <taxon>Kytococcus</taxon>
    </lineage>
</organism>
<keyword evidence="8" id="KW-1185">Reference proteome</keyword>
<dbReference type="OrthoDB" id="501320at2"/>
<feature type="region of interest" description="Disordered" evidence="5">
    <location>
        <begin position="383"/>
        <end position="403"/>
    </location>
</feature>
<dbReference type="PANTHER" id="PTHR43553">
    <property type="entry name" value="HEAVY METAL TRANSPORTER"/>
    <property type="match status" value="1"/>
</dbReference>
<accession>A0A212T5P2</accession>
<dbReference type="PANTHER" id="PTHR43553:SF24">
    <property type="entry name" value="ENERGY-COUPLING FACTOR TRANSPORTER ATP-BINDING PROTEIN ECFA1"/>
    <property type="match status" value="1"/>
</dbReference>
<dbReference type="SMART" id="SM00382">
    <property type="entry name" value="AAA"/>
    <property type="match status" value="2"/>
</dbReference>
<dbReference type="PROSITE" id="PS00211">
    <property type="entry name" value="ABC_TRANSPORTER_1"/>
    <property type="match status" value="1"/>
</dbReference>
<dbReference type="SUPFAM" id="SSF52540">
    <property type="entry name" value="P-loop containing nucleoside triphosphate hydrolases"/>
    <property type="match status" value="2"/>
</dbReference>
<evidence type="ECO:0000256" key="3">
    <source>
        <dbReference type="ARBA" id="ARBA00022741"/>
    </source>
</evidence>
<dbReference type="InterPro" id="IPR050095">
    <property type="entry name" value="ECF_ABC_transporter_ATP-bd"/>
</dbReference>
<evidence type="ECO:0000256" key="2">
    <source>
        <dbReference type="ARBA" id="ARBA00022448"/>
    </source>
</evidence>
<dbReference type="Gene3D" id="3.40.50.300">
    <property type="entry name" value="P-loop containing nucleotide triphosphate hydrolases"/>
    <property type="match status" value="2"/>
</dbReference>
<keyword evidence="2" id="KW-0813">Transport</keyword>
<gene>
    <name evidence="7" type="ORF">SAMN05445756_0459</name>
</gene>
<dbReference type="GO" id="GO:0043190">
    <property type="term" value="C:ATP-binding cassette (ABC) transporter complex"/>
    <property type="evidence" value="ECO:0007669"/>
    <property type="project" value="TreeGrafter"/>
</dbReference>
<dbReference type="PROSITE" id="PS50893">
    <property type="entry name" value="ABC_TRANSPORTER_2"/>
    <property type="match status" value="2"/>
</dbReference>
<dbReference type="Proteomes" id="UP000198122">
    <property type="component" value="Unassembled WGS sequence"/>
</dbReference>
<feature type="region of interest" description="Disordered" evidence="5">
    <location>
        <begin position="269"/>
        <end position="321"/>
    </location>
</feature>
<proteinExistence type="inferred from homology"/>
<feature type="domain" description="ABC transporter" evidence="6">
    <location>
        <begin position="327"/>
        <end position="560"/>
    </location>
</feature>
<dbReference type="InterPro" id="IPR003593">
    <property type="entry name" value="AAA+_ATPase"/>
</dbReference>
<dbReference type="GO" id="GO:0005524">
    <property type="term" value="F:ATP binding"/>
    <property type="evidence" value="ECO:0007669"/>
    <property type="project" value="UniProtKB-KW"/>
</dbReference>